<keyword evidence="1" id="KW-1133">Transmembrane helix</keyword>
<evidence type="ECO:0000256" key="1">
    <source>
        <dbReference type="SAM" id="Phobius"/>
    </source>
</evidence>
<sequence>MSTSDEFHSRTAPVNEDMALQRKVWRFERAGWYALVVIMVLALAGLFADGPLSTRHIRSADGRLDLRYERFSRNGATESMLLRVGGEADSTVELLLAGSLLSGLNIETLQPQPLRSTSQGKALLLQLRTDHQGMATLYLTLRSNNTGSYRGHLRIGPHSALDFHKFIYP</sequence>
<gene>
    <name evidence="2" type="ORF">BHU25_23495</name>
</gene>
<reference evidence="2 3" key="1">
    <citation type="submission" date="2016-10" db="EMBL/GenBank/DDBJ databases">
        <title>Comparative genome analysis of multiple Pseudomonas spp. focuses on biocontrol and plant growth promoting traits.</title>
        <authorList>
            <person name="Tao X.-Y."/>
            <person name="Taylor C.G."/>
        </authorList>
    </citation>
    <scope>NUCLEOTIDE SEQUENCE [LARGE SCALE GENOMIC DNA]</scope>
    <source>
        <strain evidence="2 3">15D11</strain>
    </source>
</reference>
<protein>
    <submittedName>
        <fullName evidence="2">Uncharacterized protein</fullName>
    </submittedName>
</protein>
<accession>A0A423D008</accession>
<evidence type="ECO:0000313" key="2">
    <source>
        <dbReference type="EMBL" id="ROL64840.1"/>
    </source>
</evidence>
<proteinExistence type="predicted"/>
<dbReference type="AlphaFoldDB" id="A0A423D008"/>
<evidence type="ECO:0000313" key="3">
    <source>
        <dbReference type="Proteomes" id="UP000285286"/>
    </source>
</evidence>
<organism evidence="2 3">
    <name type="scientific">Pseudomonas vranovensis</name>
    <dbReference type="NCBI Taxonomy" id="321661"/>
    <lineage>
        <taxon>Bacteria</taxon>
        <taxon>Pseudomonadati</taxon>
        <taxon>Pseudomonadota</taxon>
        <taxon>Gammaproteobacteria</taxon>
        <taxon>Pseudomonadales</taxon>
        <taxon>Pseudomonadaceae</taxon>
        <taxon>Pseudomonas</taxon>
    </lineage>
</organism>
<dbReference type="Proteomes" id="UP000285286">
    <property type="component" value="Unassembled WGS sequence"/>
</dbReference>
<keyword evidence="3" id="KW-1185">Reference proteome</keyword>
<dbReference type="RefSeq" id="WP_123567715.1">
    <property type="nucleotide sequence ID" value="NZ_MOAM01000035.1"/>
</dbReference>
<dbReference type="EMBL" id="MOAM01000035">
    <property type="protein sequence ID" value="ROL64840.1"/>
    <property type="molecule type" value="Genomic_DNA"/>
</dbReference>
<feature type="transmembrane region" description="Helical" evidence="1">
    <location>
        <begin position="30"/>
        <end position="48"/>
    </location>
</feature>
<keyword evidence="1" id="KW-0812">Transmembrane</keyword>
<comment type="caution">
    <text evidence="2">The sequence shown here is derived from an EMBL/GenBank/DDBJ whole genome shotgun (WGS) entry which is preliminary data.</text>
</comment>
<name>A0A423D008_9PSED</name>
<keyword evidence="1" id="KW-0472">Membrane</keyword>